<keyword evidence="7" id="KW-0175">Coiled coil</keyword>
<keyword evidence="4" id="KW-0238">DNA-binding</keyword>
<keyword evidence="1" id="KW-0479">Metal-binding</keyword>
<evidence type="ECO:0000256" key="5">
    <source>
        <dbReference type="ARBA" id="ARBA00023163"/>
    </source>
</evidence>
<feature type="coiled-coil region" evidence="7">
    <location>
        <begin position="459"/>
        <end position="488"/>
    </location>
</feature>
<dbReference type="PANTHER" id="PTHR31779:SF5">
    <property type="entry name" value="ZN(II)2CYS6 TRANSCRIPTION FACTOR (EUROFUNG)"/>
    <property type="match status" value="1"/>
</dbReference>
<reference evidence="9" key="1">
    <citation type="submission" date="2020-03" db="EMBL/GenBank/DDBJ databases">
        <title>Site-based positive gene gene selection in Geosmithia morbida across the United States reveals a broad range of putative effectors and factors for local host and environmental adapation.</title>
        <authorList>
            <person name="Onufrak A."/>
            <person name="Murdoch R.W."/>
            <person name="Gazis R."/>
            <person name="Huff M."/>
            <person name="Staton M."/>
            <person name="Klingeman W."/>
            <person name="Hadziabdic D."/>
        </authorList>
    </citation>
    <scope>NUCLEOTIDE SEQUENCE</scope>
    <source>
        <strain evidence="9">1262</strain>
    </source>
</reference>
<dbReference type="EMBL" id="JAANYQ010000023">
    <property type="protein sequence ID" value="KAF4119559.1"/>
    <property type="molecule type" value="Genomic_DNA"/>
</dbReference>
<evidence type="ECO:0000256" key="6">
    <source>
        <dbReference type="ARBA" id="ARBA00023242"/>
    </source>
</evidence>
<accession>A0A9P4YPS6</accession>
<dbReference type="GO" id="GO:0046872">
    <property type="term" value="F:metal ion binding"/>
    <property type="evidence" value="ECO:0007669"/>
    <property type="project" value="UniProtKB-KW"/>
</dbReference>
<keyword evidence="2" id="KW-0862">Zinc</keyword>
<sequence length="543" mass="60799">MTTTARRATSLPPDQVHESGRRRLVDSAHVESVEANSGAAFARKLGLKIDPNNAPRLRLFAWNTGERLVGLPPGTVLPITSLLSRETMVELAETYFEKVALVYGFIDRPELFRRLDERWARGSVPDPYDQVLCGVAALGLHFSVTVPPAVEPDLVETARDLLDKAVLDPCVSMDTVTGWVLRVAYLRMSSSPHMTWMASCTLMHVADAARIHQEGPWETVLDEGSREAVSVDTRRRLWAMAQHLNIWTSFDLGRSKTTLSGVSTRAITPRDGDYTSQLLALMPLTEALDPNQTRSADDLDADLGRLLDDCQGFEVPAVVMAYINLVLCLFRRLRAQHPGAIHSHVDSILALSRRALAAARVMVDQHLPWHHAANIPFQIVCLLLAVDTRASMAMVGEALAVLKLVRDSWNSETLREAYDTAYLLTLFHQRRKEEDARDLRIVLDMHTSPRGVAGAGGAFQQQQLLLQQQQQQLQLQQQQQQQQQQQLQQPQDQQQPPVMGAAETVWLDDLFASMPGLREFDLEQFLTQEEAYPQDIPYPTTTL</sequence>
<dbReference type="InterPro" id="IPR052478">
    <property type="entry name" value="Metabolite_Synth_Reg"/>
</dbReference>
<keyword evidence="5" id="KW-0804">Transcription</keyword>
<dbReference type="GO" id="GO:0003677">
    <property type="term" value="F:DNA binding"/>
    <property type="evidence" value="ECO:0007669"/>
    <property type="project" value="UniProtKB-KW"/>
</dbReference>
<evidence type="ECO:0000256" key="2">
    <source>
        <dbReference type="ARBA" id="ARBA00022833"/>
    </source>
</evidence>
<proteinExistence type="predicted"/>
<evidence type="ECO:0000313" key="10">
    <source>
        <dbReference type="Proteomes" id="UP000749293"/>
    </source>
</evidence>
<dbReference type="RefSeq" id="XP_035318211.1">
    <property type="nucleotide sequence ID" value="XM_035466663.1"/>
</dbReference>
<organism evidence="9 10">
    <name type="scientific">Geosmithia morbida</name>
    <dbReference type="NCBI Taxonomy" id="1094350"/>
    <lineage>
        <taxon>Eukaryota</taxon>
        <taxon>Fungi</taxon>
        <taxon>Dikarya</taxon>
        <taxon>Ascomycota</taxon>
        <taxon>Pezizomycotina</taxon>
        <taxon>Sordariomycetes</taxon>
        <taxon>Hypocreomycetidae</taxon>
        <taxon>Hypocreales</taxon>
        <taxon>Bionectriaceae</taxon>
        <taxon>Geosmithia</taxon>
    </lineage>
</organism>
<dbReference type="GO" id="GO:0009410">
    <property type="term" value="P:response to xenobiotic stimulus"/>
    <property type="evidence" value="ECO:0007669"/>
    <property type="project" value="TreeGrafter"/>
</dbReference>
<evidence type="ECO:0000256" key="8">
    <source>
        <dbReference type="SAM" id="MobiDB-lite"/>
    </source>
</evidence>
<dbReference type="PANTHER" id="PTHR31779">
    <property type="entry name" value="2-NITROPROPANE DIOXYGENASE FAMILY, PUTATIVE (AFU_ORTHOLOGUE AFUA_2G17430)-RELATED"/>
    <property type="match status" value="1"/>
</dbReference>
<protein>
    <submittedName>
        <fullName evidence="9">C6 transcription factor</fullName>
    </submittedName>
</protein>
<feature type="region of interest" description="Disordered" evidence="8">
    <location>
        <begin position="1"/>
        <end position="21"/>
    </location>
</feature>
<evidence type="ECO:0000256" key="3">
    <source>
        <dbReference type="ARBA" id="ARBA00023015"/>
    </source>
</evidence>
<evidence type="ECO:0000256" key="4">
    <source>
        <dbReference type="ARBA" id="ARBA00023125"/>
    </source>
</evidence>
<evidence type="ECO:0000313" key="9">
    <source>
        <dbReference type="EMBL" id="KAF4119559.1"/>
    </source>
</evidence>
<evidence type="ECO:0000256" key="7">
    <source>
        <dbReference type="SAM" id="Coils"/>
    </source>
</evidence>
<dbReference type="AlphaFoldDB" id="A0A9P4YPS6"/>
<dbReference type="GeneID" id="55970917"/>
<evidence type="ECO:0000256" key="1">
    <source>
        <dbReference type="ARBA" id="ARBA00022723"/>
    </source>
</evidence>
<gene>
    <name evidence="9" type="ORF">GMORB2_4689</name>
</gene>
<name>A0A9P4YPS6_9HYPO</name>
<dbReference type="Proteomes" id="UP000749293">
    <property type="component" value="Unassembled WGS sequence"/>
</dbReference>
<dbReference type="OrthoDB" id="9986881at2759"/>
<comment type="caution">
    <text evidence="9">The sequence shown here is derived from an EMBL/GenBank/DDBJ whole genome shotgun (WGS) entry which is preliminary data.</text>
</comment>
<keyword evidence="10" id="KW-1185">Reference proteome</keyword>
<keyword evidence="6" id="KW-0539">Nucleus</keyword>
<dbReference type="GO" id="GO:0003700">
    <property type="term" value="F:DNA-binding transcription factor activity"/>
    <property type="evidence" value="ECO:0007669"/>
    <property type="project" value="TreeGrafter"/>
</dbReference>
<dbReference type="CDD" id="cd12148">
    <property type="entry name" value="fungal_TF_MHR"/>
    <property type="match status" value="1"/>
</dbReference>
<keyword evidence="3" id="KW-0805">Transcription regulation</keyword>